<dbReference type="Gene3D" id="1.10.3720.10">
    <property type="entry name" value="MetI-like"/>
    <property type="match status" value="1"/>
</dbReference>
<evidence type="ECO:0000256" key="10">
    <source>
        <dbReference type="RuleBase" id="RU363043"/>
    </source>
</evidence>
<keyword evidence="8 10" id="KW-1133">Transmembrane helix</keyword>
<feature type="domain" description="ABC transmembrane type-1" evidence="11">
    <location>
        <begin position="89"/>
        <end position="292"/>
    </location>
</feature>
<evidence type="ECO:0000256" key="8">
    <source>
        <dbReference type="ARBA" id="ARBA00022989"/>
    </source>
</evidence>
<keyword evidence="13" id="KW-1185">Reference proteome</keyword>
<keyword evidence="7 10" id="KW-0812">Transmembrane</keyword>
<dbReference type="InterPro" id="IPR000515">
    <property type="entry name" value="MetI-like"/>
</dbReference>
<evidence type="ECO:0000256" key="7">
    <source>
        <dbReference type="ARBA" id="ARBA00022692"/>
    </source>
</evidence>
<evidence type="ECO:0000313" key="12">
    <source>
        <dbReference type="EMBL" id="SEA97556.1"/>
    </source>
</evidence>
<keyword evidence="5 10" id="KW-1003">Cell membrane</keyword>
<feature type="transmembrane region" description="Helical" evidence="10">
    <location>
        <begin position="273"/>
        <end position="295"/>
    </location>
</feature>
<dbReference type="STRING" id="89524.SAMN05444370_12341"/>
<sequence length="300" mass="30900">MTDIPAAALASADTRAAAPQMRHSFGDRRNVVNGLMTGVLWLMAVIAAIPLFSVLYMLISQGGTRISFETLTSLPPAGFMAGGGFGNAILGTLVMVGIAGLISVPIGVMGGVFLGAVAPESTLASIVRFVAKTLTGFPSILAGVFVFGFLVLSMGTYSAIAGGVALAVGMLPTVMLTAEQAVRMVPQRMKDAAVGMGCTPAQAAWKVTLPAALPGVMTGVMLAVAGAAGESAPILFTALFSSFWIESLFEPTASLSILIFNFSGMPFPNQIELAWAASLVLVLIVLVFNILSRLFGAPKL</sequence>
<comment type="similarity">
    <text evidence="2 10">Belongs to the binding-protein-dependent transport system permease family. CysTW subfamily.</text>
</comment>
<name>A0A1H4FJT8_9RHOB</name>
<evidence type="ECO:0000256" key="5">
    <source>
        <dbReference type="ARBA" id="ARBA00022475"/>
    </source>
</evidence>
<dbReference type="InterPro" id="IPR035906">
    <property type="entry name" value="MetI-like_sf"/>
</dbReference>
<keyword evidence="9 10" id="KW-0472">Membrane</keyword>
<feature type="transmembrane region" description="Helical" evidence="10">
    <location>
        <begin position="40"/>
        <end position="59"/>
    </location>
</feature>
<dbReference type="CDD" id="cd06261">
    <property type="entry name" value="TM_PBP2"/>
    <property type="match status" value="1"/>
</dbReference>
<dbReference type="PANTHER" id="PTHR42922:SF1">
    <property type="entry name" value="PHOSPHATE TRANSPORT SYSTEM PERMEASE PROTEIN PSTA"/>
    <property type="match status" value="1"/>
</dbReference>
<feature type="transmembrane region" description="Helical" evidence="10">
    <location>
        <begin position="96"/>
        <end position="117"/>
    </location>
</feature>
<feature type="transmembrane region" description="Helical" evidence="10">
    <location>
        <begin position="203"/>
        <end position="228"/>
    </location>
</feature>
<dbReference type="Pfam" id="PF00528">
    <property type="entry name" value="BPD_transp_1"/>
    <property type="match status" value="1"/>
</dbReference>
<feature type="transmembrane region" description="Helical" evidence="10">
    <location>
        <begin position="234"/>
        <end position="261"/>
    </location>
</feature>
<dbReference type="SUPFAM" id="SSF161098">
    <property type="entry name" value="MetI-like"/>
    <property type="match status" value="1"/>
</dbReference>
<organism evidence="12 13">
    <name type="scientific">Rubrimonas cliftonensis</name>
    <dbReference type="NCBI Taxonomy" id="89524"/>
    <lineage>
        <taxon>Bacteria</taxon>
        <taxon>Pseudomonadati</taxon>
        <taxon>Pseudomonadota</taxon>
        <taxon>Alphaproteobacteria</taxon>
        <taxon>Rhodobacterales</taxon>
        <taxon>Paracoccaceae</taxon>
        <taxon>Rubrimonas</taxon>
    </lineage>
</organism>
<evidence type="ECO:0000256" key="9">
    <source>
        <dbReference type="ARBA" id="ARBA00023136"/>
    </source>
</evidence>
<gene>
    <name evidence="12" type="ORF">SAMN05444370_12341</name>
</gene>
<evidence type="ECO:0000256" key="1">
    <source>
        <dbReference type="ARBA" id="ARBA00004651"/>
    </source>
</evidence>
<reference evidence="12 13" key="1">
    <citation type="submission" date="2016-10" db="EMBL/GenBank/DDBJ databases">
        <authorList>
            <person name="de Groot N.N."/>
        </authorList>
    </citation>
    <scope>NUCLEOTIDE SEQUENCE [LARGE SCALE GENOMIC DNA]</scope>
    <source>
        <strain evidence="12 13">DSM 15345</strain>
    </source>
</reference>
<evidence type="ECO:0000256" key="3">
    <source>
        <dbReference type="ARBA" id="ARBA00016864"/>
    </source>
</evidence>
<dbReference type="GO" id="GO:0035435">
    <property type="term" value="P:phosphate ion transmembrane transport"/>
    <property type="evidence" value="ECO:0007669"/>
    <property type="project" value="InterPro"/>
</dbReference>
<proteinExistence type="inferred from homology"/>
<dbReference type="OrthoDB" id="9775069at2"/>
<keyword evidence="4" id="KW-0813">Transport</keyword>
<dbReference type="GO" id="GO:0005886">
    <property type="term" value="C:plasma membrane"/>
    <property type="evidence" value="ECO:0007669"/>
    <property type="project" value="UniProtKB-SubCell"/>
</dbReference>
<dbReference type="PANTHER" id="PTHR42922">
    <property type="entry name" value="PHOSPHATE TRANSPORT SYSTEM PERMEASE PROTEIN PSTA"/>
    <property type="match status" value="1"/>
</dbReference>
<feature type="transmembrane region" description="Helical" evidence="10">
    <location>
        <begin position="129"/>
        <end position="151"/>
    </location>
</feature>
<dbReference type="RefSeq" id="WP_093256049.1">
    <property type="nucleotide sequence ID" value="NZ_FNQM01000023.1"/>
</dbReference>
<evidence type="ECO:0000313" key="13">
    <source>
        <dbReference type="Proteomes" id="UP000198703"/>
    </source>
</evidence>
<dbReference type="GO" id="GO:0005315">
    <property type="term" value="F:phosphate transmembrane transporter activity"/>
    <property type="evidence" value="ECO:0007669"/>
    <property type="project" value="InterPro"/>
</dbReference>
<dbReference type="InterPro" id="IPR051408">
    <property type="entry name" value="Phosphate_transprt_permease"/>
</dbReference>
<keyword evidence="6" id="KW-0592">Phosphate transport</keyword>
<evidence type="ECO:0000256" key="4">
    <source>
        <dbReference type="ARBA" id="ARBA00022448"/>
    </source>
</evidence>
<dbReference type="AlphaFoldDB" id="A0A1H4FJT8"/>
<evidence type="ECO:0000256" key="6">
    <source>
        <dbReference type="ARBA" id="ARBA00022592"/>
    </source>
</evidence>
<accession>A0A1H4FJT8</accession>
<dbReference type="EMBL" id="FNQM01000023">
    <property type="protein sequence ID" value="SEA97556.1"/>
    <property type="molecule type" value="Genomic_DNA"/>
</dbReference>
<dbReference type="NCBIfam" id="TIGR00974">
    <property type="entry name" value="3a0107s02c"/>
    <property type="match status" value="1"/>
</dbReference>
<comment type="subcellular location">
    <subcellularLocation>
        <location evidence="10">Cell inner membrane</location>
        <topology evidence="10">Multi-pass membrane protein</topology>
    </subcellularLocation>
    <subcellularLocation>
        <location evidence="1">Cell membrane</location>
        <topology evidence="1">Multi-pass membrane protein</topology>
    </subcellularLocation>
</comment>
<dbReference type="Proteomes" id="UP000198703">
    <property type="component" value="Unassembled WGS sequence"/>
</dbReference>
<dbReference type="InterPro" id="IPR005672">
    <property type="entry name" value="Phosphate_PstA"/>
</dbReference>
<feature type="transmembrane region" description="Helical" evidence="10">
    <location>
        <begin position="157"/>
        <end position="182"/>
    </location>
</feature>
<evidence type="ECO:0000256" key="2">
    <source>
        <dbReference type="ARBA" id="ARBA00007069"/>
    </source>
</evidence>
<evidence type="ECO:0000259" key="11">
    <source>
        <dbReference type="PROSITE" id="PS50928"/>
    </source>
</evidence>
<dbReference type="PROSITE" id="PS50928">
    <property type="entry name" value="ABC_TM1"/>
    <property type="match status" value="1"/>
</dbReference>
<protein>
    <recommendedName>
        <fullName evidence="3 10">Phosphate transport system permease protein PstA</fullName>
    </recommendedName>
</protein>